<dbReference type="PANTHER" id="PTHR10000">
    <property type="entry name" value="PHOSPHOSERINE PHOSPHATASE"/>
    <property type="match status" value="1"/>
</dbReference>
<dbReference type="InterPro" id="IPR006379">
    <property type="entry name" value="HAD-SF_hydro_IIB"/>
</dbReference>
<accession>A0A9D1P2X8</accession>
<comment type="caution">
    <text evidence="1">The sequence shown here is derived from an EMBL/GenBank/DDBJ whole genome shotgun (WGS) entry which is preliminary data.</text>
</comment>
<reference evidence="1" key="2">
    <citation type="journal article" date="2021" name="PeerJ">
        <title>Extensive microbial diversity within the chicken gut microbiome revealed by metagenomics and culture.</title>
        <authorList>
            <person name="Gilroy R."/>
            <person name="Ravi A."/>
            <person name="Getino M."/>
            <person name="Pursley I."/>
            <person name="Horton D.L."/>
            <person name="Alikhan N.F."/>
            <person name="Baker D."/>
            <person name="Gharbi K."/>
            <person name="Hall N."/>
            <person name="Watson M."/>
            <person name="Adriaenssens E.M."/>
            <person name="Foster-Nyarko E."/>
            <person name="Jarju S."/>
            <person name="Secka A."/>
            <person name="Antonio M."/>
            <person name="Oren A."/>
            <person name="Chaudhuri R.R."/>
            <person name="La Ragione R."/>
            <person name="Hildebrand F."/>
            <person name="Pallen M.J."/>
        </authorList>
    </citation>
    <scope>NUCLEOTIDE SEQUENCE</scope>
    <source>
        <strain evidence="1">CHK188-20938</strain>
    </source>
</reference>
<dbReference type="SFLD" id="SFLDS00003">
    <property type="entry name" value="Haloacid_Dehalogenase"/>
    <property type="match status" value="1"/>
</dbReference>
<dbReference type="PANTHER" id="PTHR10000:SF8">
    <property type="entry name" value="HAD SUPERFAMILY HYDROLASE-LIKE, TYPE 3"/>
    <property type="match status" value="1"/>
</dbReference>
<dbReference type="SUPFAM" id="SSF56784">
    <property type="entry name" value="HAD-like"/>
    <property type="match status" value="1"/>
</dbReference>
<gene>
    <name evidence="1" type="ORF">IAB71_03970</name>
</gene>
<proteinExistence type="predicted"/>
<evidence type="ECO:0000313" key="1">
    <source>
        <dbReference type="EMBL" id="HIV24935.1"/>
    </source>
</evidence>
<dbReference type="PROSITE" id="PS01229">
    <property type="entry name" value="COF_2"/>
    <property type="match status" value="1"/>
</dbReference>
<dbReference type="SFLD" id="SFLDG01140">
    <property type="entry name" value="C2.B:_Phosphomannomutase_and_P"/>
    <property type="match status" value="1"/>
</dbReference>
<dbReference type="Gene3D" id="3.40.50.1000">
    <property type="entry name" value="HAD superfamily/HAD-like"/>
    <property type="match status" value="1"/>
</dbReference>
<evidence type="ECO:0000313" key="2">
    <source>
        <dbReference type="Proteomes" id="UP000824169"/>
    </source>
</evidence>
<dbReference type="Pfam" id="PF08282">
    <property type="entry name" value="Hydrolase_3"/>
    <property type="match status" value="1"/>
</dbReference>
<reference evidence="1" key="1">
    <citation type="submission" date="2020-10" db="EMBL/GenBank/DDBJ databases">
        <authorList>
            <person name="Gilroy R."/>
        </authorList>
    </citation>
    <scope>NUCLEOTIDE SEQUENCE</scope>
    <source>
        <strain evidence="1">CHK188-20938</strain>
    </source>
</reference>
<dbReference type="Proteomes" id="UP000824169">
    <property type="component" value="Unassembled WGS sequence"/>
</dbReference>
<dbReference type="InterPro" id="IPR000150">
    <property type="entry name" value="Cof"/>
</dbReference>
<sequence length="287" mass="31231">MTEQRKISCIALDLDGTTLRDDKQISAENRRAIEAALAAGVKVVIASGRSLGALPPSVTEIAGIDYAITSNGAAVYRMKDGVCLRRIRLEQRAADEILRMTEGMRLGVETFLNGTSYASREYLEDPVAFGAMPYAVNYIRSTRQPVEDIRAFIREHHGELDGLDLITADEEKKQELQKRLSSAGLPVYITSSVKNRVETVAAEAGKAGGLKFLRELLGIPREETAAFGDGDNDIDMLEEAGIPIAMANASEACRAAAAYVTRSNQEDGVAWGIYEILRIPPRGAEKK</sequence>
<organism evidence="1 2">
    <name type="scientific">Candidatus Scatomonas pullistercoris</name>
    <dbReference type="NCBI Taxonomy" id="2840920"/>
    <lineage>
        <taxon>Bacteria</taxon>
        <taxon>Bacillati</taxon>
        <taxon>Bacillota</taxon>
        <taxon>Clostridia</taxon>
        <taxon>Lachnospirales</taxon>
        <taxon>Lachnospiraceae</taxon>
        <taxon>Lachnospiraceae incertae sedis</taxon>
        <taxon>Candidatus Scatomonas</taxon>
    </lineage>
</organism>
<dbReference type="AlphaFoldDB" id="A0A9D1P2X8"/>
<dbReference type="CDD" id="cd07516">
    <property type="entry name" value="HAD_Pase"/>
    <property type="match status" value="1"/>
</dbReference>
<dbReference type="InterPro" id="IPR023214">
    <property type="entry name" value="HAD_sf"/>
</dbReference>
<dbReference type="Gene3D" id="3.30.1240.10">
    <property type="match status" value="1"/>
</dbReference>
<dbReference type="EMBL" id="DVOO01000011">
    <property type="protein sequence ID" value="HIV24935.1"/>
    <property type="molecule type" value="Genomic_DNA"/>
</dbReference>
<dbReference type="GO" id="GO:0005829">
    <property type="term" value="C:cytosol"/>
    <property type="evidence" value="ECO:0007669"/>
    <property type="project" value="TreeGrafter"/>
</dbReference>
<protein>
    <submittedName>
        <fullName evidence="1">HAD family phosphatase</fullName>
    </submittedName>
</protein>
<dbReference type="NCBIfam" id="TIGR00099">
    <property type="entry name" value="Cof-subfamily"/>
    <property type="match status" value="1"/>
</dbReference>
<dbReference type="NCBIfam" id="TIGR01484">
    <property type="entry name" value="HAD-SF-IIB"/>
    <property type="match status" value="1"/>
</dbReference>
<dbReference type="GO" id="GO:0000287">
    <property type="term" value="F:magnesium ion binding"/>
    <property type="evidence" value="ECO:0007669"/>
    <property type="project" value="TreeGrafter"/>
</dbReference>
<dbReference type="GO" id="GO:0016791">
    <property type="term" value="F:phosphatase activity"/>
    <property type="evidence" value="ECO:0007669"/>
    <property type="project" value="TreeGrafter"/>
</dbReference>
<name>A0A9D1P2X8_9FIRM</name>
<dbReference type="InterPro" id="IPR036412">
    <property type="entry name" value="HAD-like_sf"/>
</dbReference>